<dbReference type="InterPro" id="IPR049943">
    <property type="entry name" value="Ser_HO-MeTrfase-like"/>
</dbReference>
<dbReference type="Pfam" id="PF00464">
    <property type="entry name" value="SHMT"/>
    <property type="match status" value="1"/>
</dbReference>
<dbReference type="HAMAP" id="MF_00051">
    <property type="entry name" value="SHMT"/>
    <property type="match status" value="1"/>
</dbReference>
<evidence type="ECO:0000256" key="3">
    <source>
        <dbReference type="ARBA" id="ARBA00006376"/>
    </source>
</evidence>
<feature type="binding site" evidence="11">
    <location>
        <position position="121"/>
    </location>
    <ligand>
        <name>(6S)-5,6,7,8-tetrahydrofolate</name>
        <dbReference type="ChEBI" id="CHEBI:57453"/>
    </ligand>
</feature>
<dbReference type="GO" id="GO:0035999">
    <property type="term" value="P:tetrahydrofolate interconversion"/>
    <property type="evidence" value="ECO:0007669"/>
    <property type="project" value="UniProtKB-UniRule"/>
</dbReference>
<comment type="subunit">
    <text evidence="4 11">Homodimer.</text>
</comment>
<evidence type="ECO:0000256" key="10">
    <source>
        <dbReference type="ARBA" id="ARBA00054606"/>
    </source>
</evidence>
<dbReference type="InterPro" id="IPR015424">
    <property type="entry name" value="PyrdxlP-dep_Trfase"/>
</dbReference>
<feature type="domain" description="Serine hydroxymethyltransferase-like" evidence="13">
    <location>
        <begin position="9"/>
        <end position="386"/>
    </location>
</feature>
<comment type="similarity">
    <text evidence="3 11">Belongs to the SHMT family.</text>
</comment>
<evidence type="ECO:0000256" key="5">
    <source>
        <dbReference type="ARBA" id="ARBA00022490"/>
    </source>
</evidence>
<comment type="caution">
    <text evidence="11">Lacks conserved residue(s) required for the propagation of feature annotation.</text>
</comment>
<dbReference type="RefSeq" id="WP_084849639.1">
    <property type="nucleotide sequence ID" value="NZ_NCUI01000024.1"/>
</dbReference>
<dbReference type="Gene3D" id="3.40.640.10">
    <property type="entry name" value="Type I PLP-dependent aspartate aminotransferase-like (Major domain)"/>
    <property type="match status" value="1"/>
</dbReference>
<evidence type="ECO:0000256" key="6">
    <source>
        <dbReference type="ARBA" id="ARBA00022563"/>
    </source>
</evidence>
<comment type="catalytic activity">
    <reaction evidence="11">
        <text>(6R)-5,10-methylene-5,6,7,8-tetrahydrofolate + glycine + H2O = (6S)-5,6,7,8-tetrahydrofolate + L-serine</text>
        <dbReference type="Rhea" id="RHEA:15481"/>
        <dbReference type="ChEBI" id="CHEBI:15377"/>
        <dbReference type="ChEBI" id="CHEBI:15636"/>
        <dbReference type="ChEBI" id="CHEBI:33384"/>
        <dbReference type="ChEBI" id="CHEBI:57305"/>
        <dbReference type="ChEBI" id="CHEBI:57453"/>
        <dbReference type="EC" id="2.1.2.1"/>
    </reaction>
</comment>
<dbReference type="PANTHER" id="PTHR11680">
    <property type="entry name" value="SERINE HYDROXYMETHYLTRANSFERASE"/>
    <property type="match status" value="1"/>
</dbReference>
<evidence type="ECO:0000259" key="13">
    <source>
        <dbReference type="Pfam" id="PF00464"/>
    </source>
</evidence>
<keyword evidence="8 11" id="KW-0808">Transferase</keyword>
<evidence type="ECO:0000256" key="1">
    <source>
        <dbReference type="ARBA" id="ARBA00001933"/>
    </source>
</evidence>
<evidence type="ECO:0000256" key="2">
    <source>
        <dbReference type="ARBA" id="ARBA00004496"/>
    </source>
</evidence>
<keyword evidence="15" id="KW-1185">Reference proteome</keyword>
<dbReference type="GO" id="GO:0030170">
    <property type="term" value="F:pyridoxal phosphate binding"/>
    <property type="evidence" value="ECO:0007669"/>
    <property type="project" value="UniProtKB-UniRule"/>
</dbReference>
<comment type="subcellular location">
    <subcellularLocation>
        <location evidence="2 11">Cytoplasm</location>
    </subcellularLocation>
</comment>
<dbReference type="GO" id="GO:0019264">
    <property type="term" value="P:glycine biosynthetic process from serine"/>
    <property type="evidence" value="ECO:0007669"/>
    <property type="project" value="UniProtKB-UniRule"/>
</dbReference>
<dbReference type="PIRSF" id="PIRSF000412">
    <property type="entry name" value="SHMT"/>
    <property type="match status" value="1"/>
</dbReference>
<dbReference type="PANTHER" id="PTHR11680:SF35">
    <property type="entry name" value="SERINE HYDROXYMETHYLTRANSFERASE 1"/>
    <property type="match status" value="1"/>
</dbReference>
<evidence type="ECO:0000256" key="4">
    <source>
        <dbReference type="ARBA" id="ARBA00011738"/>
    </source>
</evidence>
<reference evidence="14 15" key="1">
    <citation type="journal article" date="2016" name="Eur. J. Clin. Microbiol. Infect. Dis.">
        <title>Whole genome sequencing as a tool for phylogenetic analysis of clinical strains of Mitis group streptococci.</title>
        <authorList>
            <person name="Rasmussen L.H."/>
            <person name="Dargis R."/>
            <person name="Hojholt K."/>
            <person name="Christensen J.J."/>
            <person name="Skovgaard O."/>
            <person name="Justesen U.S."/>
            <person name="Rosenvinge F.S."/>
            <person name="Moser C."/>
            <person name="Lukjancenko O."/>
            <person name="Rasmussen S."/>
            <person name="Nielsen X.C."/>
        </authorList>
    </citation>
    <scope>NUCLEOTIDE SEQUENCE [LARGE SCALE GENOMIC DNA]</scope>
    <source>
        <strain evidence="14 15">B_007274_11</strain>
    </source>
</reference>
<gene>
    <name evidence="11 14" type="primary">glyA</name>
    <name evidence="14" type="ORF">B7712_06445</name>
</gene>
<dbReference type="CDD" id="cd00378">
    <property type="entry name" value="SHMT"/>
    <property type="match status" value="1"/>
</dbReference>
<dbReference type="Proteomes" id="UP000193160">
    <property type="component" value="Unassembled WGS sequence"/>
</dbReference>
<evidence type="ECO:0000256" key="8">
    <source>
        <dbReference type="ARBA" id="ARBA00022679"/>
    </source>
</evidence>
<dbReference type="InterPro" id="IPR019798">
    <property type="entry name" value="Ser_HO-MeTrfase_PLP_BS"/>
</dbReference>
<name>A0A1X1ICD6_STROR</name>
<feature type="modified residue" description="N6-(pyridoxal phosphate)lysine" evidence="11 12">
    <location>
        <position position="230"/>
    </location>
</feature>
<dbReference type="FunFam" id="3.40.640.10:FF:000001">
    <property type="entry name" value="Serine hydroxymethyltransferase"/>
    <property type="match status" value="1"/>
</dbReference>
<comment type="pathway">
    <text evidence="11">Amino-acid biosynthesis; glycine biosynthesis; glycine from L-serine: step 1/1.</text>
</comment>
<feature type="site" description="Plays an important role in substrate specificity" evidence="11">
    <location>
        <position position="229"/>
    </location>
</feature>
<proteinExistence type="inferred from homology"/>
<comment type="function">
    <text evidence="10">Catalyzes the reversible interconversion of serine and glycine with tetrahydrofolate (THF) serving as the one-carbon carrier. This reaction serves as the major source of one-carbon groups required for the biosynthesis of purines, thymidylate, methionine, and other important biomolecules. Also exhibits THF-independent aldolase activity toward beta-hydroxyamino acids, producing glycine and aldehydes, via a retro-aldol mechanism. Thus, is able to catalyze the cleavage of L-allo-threonine.</text>
</comment>
<dbReference type="UniPathway" id="UPA00288">
    <property type="reaction ID" value="UER01023"/>
</dbReference>
<comment type="pathway">
    <text evidence="11">One-carbon metabolism; tetrahydrofolate interconversion.</text>
</comment>
<accession>A0A1X1ICD6</accession>
<dbReference type="InterPro" id="IPR001085">
    <property type="entry name" value="Ser_HO-MeTrfase"/>
</dbReference>
<dbReference type="NCBIfam" id="NF000586">
    <property type="entry name" value="PRK00011.1"/>
    <property type="match status" value="1"/>
</dbReference>
<dbReference type="FunFam" id="3.90.1150.10:FF:000072">
    <property type="entry name" value="Serine hydroxymethyltransferase"/>
    <property type="match status" value="1"/>
</dbReference>
<feature type="binding site" evidence="11">
    <location>
        <begin position="125"/>
        <end position="127"/>
    </location>
    <ligand>
        <name>(6S)-5,6,7,8-tetrahydrofolate</name>
        <dbReference type="ChEBI" id="CHEBI:57453"/>
    </ligand>
</feature>
<dbReference type="GO" id="GO:0032259">
    <property type="term" value="P:methylation"/>
    <property type="evidence" value="ECO:0007669"/>
    <property type="project" value="UniProtKB-KW"/>
</dbReference>
<comment type="cofactor">
    <cofactor evidence="1 11 12">
        <name>pyridoxal 5'-phosphate</name>
        <dbReference type="ChEBI" id="CHEBI:597326"/>
    </cofactor>
</comment>
<dbReference type="PROSITE" id="PS00096">
    <property type="entry name" value="SHMT"/>
    <property type="match status" value="1"/>
</dbReference>
<dbReference type="Gene3D" id="3.90.1150.10">
    <property type="entry name" value="Aspartate Aminotransferase, domain 1"/>
    <property type="match status" value="1"/>
</dbReference>
<keyword evidence="6 11" id="KW-0554">One-carbon metabolism</keyword>
<dbReference type="GO" id="GO:0004372">
    <property type="term" value="F:glycine hydroxymethyltransferase activity"/>
    <property type="evidence" value="ECO:0007669"/>
    <property type="project" value="UniProtKB-UniRule"/>
</dbReference>
<dbReference type="SUPFAM" id="SSF53383">
    <property type="entry name" value="PLP-dependent transferases"/>
    <property type="match status" value="1"/>
</dbReference>
<dbReference type="EC" id="2.1.2.1" evidence="11"/>
<dbReference type="InterPro" id="IPR015421">
    <property type="entry name" value="PyrdxlP-dep_Trfase_major"/>
</dbReference>
<evidence type="ECO:0000256" key="11">
    <source>
        <dbReference type="HAMAP-Rule" id="MF_00051"/>
    </source>
</evidence>
<dbReference type="UniPathway" id="UPA00193"/>
<organism evidence="14 15">
    <name type="scientific">Streptococcus oralis subsp. oralis</name>
    <dbReference type="NCBI Taxonomy" id="1891914"/>
    <lineage>
        <taxon>Bacteria</taxon>
        <taxon>Bacillati</taxon>
        <taxon>Bacillota</taxon>
        <taxon>Bacilli</taxon>
        <taxon>Lactobacillales</taxon>
        <taxon>Streptococcaceae</taxon>
        <taxon>Streptococcus</taxon>
    </lineage>
</organism>
<evidence type="ECO:0000313" key="14">
    <source>
        <dbReference type="EMBL" id="ORO70844.1"/>
    </source>
</evidence>
<feature type="binding site" evidence="11">
    <location>
        <begin position="355"/>
        <end position="357"/>
    </location>
    <ligand>
        <name>(6S)-5,6,7,8-tetrahydrofolate</name>
        <dbReference type="ChEBI" id="CHEBI:57453"/>
    </ligand>
</feature>
<keyword evidence="9 11" id="KW-0663">Pyridoxal phosphate</keyword>
<dbReference type="InterPro" id="IPR015422">
    <property type="entry name" value="PyrdxlP-dep_Trfase_small"/>
</dbReference>
<protein>
    <recommendedName>
        <fullName evidence="11">Serine hydroxymethyltransferase</fullName>
        <shortName evidence="11">SHMT</shortName>
        <shortName evidence="11">Serine methylase</shortName>
        <ecNumber evidence="11">2.1.2.1</ecNumber>
    </recommendedName>
</protein>
<keyword evidence="7 11" id="KW-0028">Amino-acid biosynthesis</keyword>
<dbReference type="GO" id="GO:0008168">
    <property type="term" value="F:methyltransferase activity"/>
    <property type="evidence" value="ECO:0007669"/>
    <property type="project" value="UniProtKB-KW"/>
</dbReference>
<evidence type="ECO:0000256" key="9">
    <source>
        <dbReference type="ARBA" id="ARBA00022898"/>
    </source>
</evidence>
<keyword evidence="14" id="KW-0489">Methyltransferase</keyword>
<dbReference type="InterPro" id="IPR039429">
    <property type="entry name" value="SHMT-like_dom"/>
</dbReference>
<evidence type="ECO:0000256" key="7">
    <source>
        <dbReference type="ARBA" id="ARBA00022605"/>
    </source>
</evidence>
<sequence>MIFDKDDFKAYDADLWNAIAKEEERQQNNIELIASENVVSKAVMAAQGSILTNKYAEGYPGRRYYGGTDVVDVVETLAIERAKEIFGAKFANVQPHSGSQANCAAYMALIEPGDTVMGMDLAAGGHLTHGAPVSFSGQTYNFVSYSVDPETELLDFDAILKQAQEVKPKLIVAGASAYSQIIDFSKFREIADAVGAKLMVDMAHIAGLVAAGLHPSPVPYAHITTTTTHKTLRGPRGGLILTNDKDLAKKINSAIFPGIQGGPLEHVVAAKAVSFKEVLDPAFKEYAANVIKNSKAMVEVFLQDPDFRIISGGTENHLFLVDVTKVVENGKVAQNLLDEVNITLNKNSIPYETLSPFKTSGIRIGSAAITARGFGEVESRKVAELIIKTLKNAENEAVLEEVRSEVKALTDAFPLYED</sequence>
<dbReference type="EMBL" id="NCUT01000029">
    <property type="protein sequence ID" value="ORO70844.1"/>
    <property type="molecule type" value="Genomic_DNA"/>
</dbReference>
<dbReference type="AlphaFoldDB" id="A0A1X1ICD6"/>
<evidence type="ECO:0000256" key="12">
    <source>
        <dbReference type="PIRSR" id="PIRSR000412-50"/>
    </source>
</evidence>
<keyword evidence="5 11" id="KW-0963">Cytoplasm</keyword>
<comment type="caution">
    <text evidence="14">The sequence shown here is derived from an EMBL/GenBank/DDBJ whole genome shotgun (WGS) entry which is preliminary data.</text>
</comment>
<evidence type="ECO:0000313" key="15">
    <source>
        <dbReference type="Proteomes" id="UP000193160"/>
    </source>
</evidence>
<dbReference type="GO" id="GO:0005829">
    <property type="term" value="C:cytosol"/>
    <property type="evidence" value="ECO:0007669"/>
    <property type="project" value="TreeGrafter"/>
</dbReference>